<evidence type="ECO:0000256" key="9">
    <source>
        <dbReference type="PIRSR" id="PIRSR000077-4"/>
    </source>
</evidence>
<evidence type="ECO:0000256" key="8">
    <source>
        <dbReference type="PIRSR" id="PIRSR000077-1"/>
    </source>
</evidence>
<gene>
    <name evidence="11" type="primary">trxA</name>
    <name evidence="11" type="ORF">ENR23_03780</name>
</gene>
<evidence type="ECO:0000256" key="7">
    <source>
        <dbReference type="PIRNR" id="PIRNR000077"/>
    </source>
</evidence>
<comment type="caution">
    <text evidence="11">The sequence shown here is derived from an EMBL/GenBank/DDBJ whole genome shotgun (WGS) entry which is preliminary data.</text>
</comment>
<dbReference type="PANTHER" id="PTHR45663">
    <property type="entry name" value="GEO12009P1"/>
    <property type="match status" value="1"/>
</dbReference>
<feature type="site" description="Contributes to redox potential value" evidence="8">
    <location>
        <position position="34"/>
    </location>
</feature>
<sequence length="107" mass="11612">MGNAIAVTERNFDTEVLQSPVPVLVDFWAAWCGPCRAIAPVVEELASEYAGKMKVMKLDVDENQDIAIRYGVQSIPTLILFKGGDAAVRIVGAYPKAAILSKIQPHL</sequence>
<accession>A0A832I0N9</accession>
<dbReference type="FunFam" id="3.40.30.10:FF:000001">
    <property type="entry name" value="Thioredoxin"/>
    <property type="match status" value="1"/>
</dbReference>
<evidence type="ECO:0000256" key="1">
    <source>
        <dbReference type="ARBA" id="ARBA00008987"/>
    </source>
</evidence>
<evidence type="ECO:0000256" key="5">
    <source>
        <dbReference type="ARBA" id="ARBA00023284"/>
    </source>
</evidence>
<evidence type="ECO:0000256" key="4">
    <source>
        <dbReference type="ARBA" id="ARBA00023157"/>
    </source>
</evidence>
<keyword evidence="5 9" id="KW-0676">Redox-active center</keyword>
<dbReference type="PRINTS" id="PR00421">
    <property type="entry name" value="THIOREDOXIN"/>
</dbReference>
<dbReference type="InterPro" id="IPR013766">
    <property type="entry name" value="Thioredoxin_domain"/>
</dbReference>
<dbReference type="EMBL" id="DSQF01000006">
    <property type="protein sequence ID" value="HGZ42541.1"/>
    <property type="molecule type" value="Genomic_DNA"/>
</dbReference>
<feature type="active site" description="Nucleophile" evidence="8">
    <location>
        <position position="35"/>
    </location>
</feature>
<dbReference type="PANTHER" id="PTHR45663:SF11">
    <property type="entry name" value="GEO12009P1"/>
    <property type="match status" value="1"/>
</dbReference>
<dbReference type="InterPro" id="IPR005746">
    <property type="entry name" value="Thioredoxin"/>
</dbReference>
<dbReference type="GO" id="GO:0005829">
    <property type="term" value="C:cytosol"/>
    <property type="evidence" value="ECO:0007669"/>
    <property type="project" value="TreeGrafter"/>
</dbReference>
<dbReference type="NCBIfam" id="TIGR01068">
    <property type="entry name" value="thioredoxin"/>
    <property type="match status" value="1"/>
</dbReference>
<dbReference type="PIRSF" id="PIRSF000077">
    <property type="entry name" value="Thioredoxin"/>
    <property type="match status" value="1"/>
</dbReference>
<dbReference type="InterPro" id="IPR036249">
    <property type="entry name" value="Thioredoxin-like_sf"/>
</dbReference>
<keyword evidence="4 9" id="KW-1015">Disulfide bond</keyword>
<feature type="disulfide bond" description="Redox-active" evidence="9">
    <location>
        <begin position="32"/>
        <end position="35"/>
    </location>
</feature>
<name>A0A832I0N9_UNCEI</name>
<organism evidence="11">
    <name type="scientific">Eiseniibacteriota bacterium</name>
    <dbReference type="NCBI Taxonomy" id="2212470"/>
    <lineage>
        <taxon>Bacteria</taxon>
        <taxon>Candidatus Eiseniibacteriota</taxon>
    </lineage>
</organism>
<keyword evidence="2" id="KW-0813">Transport</keyword>
<evidence type="ECO:0000313" key="11">
    <source>
        <dbReference type="EMBL" id="HGZ42541.1"/>
    </source>
</evidence>
<keyword evidence="3" id="KW-0249">Electron transport</keyword>
<feature type="site" description="Contributes to redox potential value" evidence="8">
    <location>
        <position position="33"/>
    </location>
</feature>
<protein>
    <recommendedName>
        <fullName evidence="6 7">Thioredoxin</fullName>
    </recommendedName>
</protein>
<feature type="active site" description="Nucleophile" evidence="8">
    <location>
        <position position="32"/>
    </location>
</feature>
<evidence type="ECO:0000256" key="3">
    <source>
        <dbReference type="ARBA" id="ARBA00022982"/>
    </source>
</evidence>
<dbReference type="InterPro" id="IPR017937">
    <property type="entry name" value="Thioredoxin_CS"/>
</dbReference>
<evidence type="ECO:0000256" key="6">
    <source>
        <dbReference type="NCBIfam" id="TIGR01068"/>
    </source>
</evidence>
<evidence type="ECO:0000259" key="10">
    <source>
        <dbReference type="PROSITE" id="PS51352"/>
    </source>
</evidence>
<feature type="domain" description="Thioredoxin" evidence="10">
    <location>
        <begin position="1"/>
        <end position="107"/>
    </location>
</feature>
<feature type="site" description="Deprotonates C-terminal active site Cys" evidence="8">
    <location>
        <position position="26"/>
    </location>
</feature>
<dbReference type="Pfam" id="PF00085">
    <property type="entry name" value="Thioredoxin"/>
    <property type="match status" value="1"/>
</dbReference>
<dbReference type="Gene3D" id="3.40.30.10">
    <property type="entry name" value="Glutaredoxin"/>
    <property type="match status" value="1"/>
</dbReference>
<dbReference type="AlphaFoldDB" id="A0A832I0N9"/>
<evidence type="ECO:0000256" key="2">
    <source>
        <dbReference type="ARBA" id="ARBA00022448"/>
    </source>
</evidence>
<proteinExistence type="inferred from homology"/>
<reference evidence="11" key="1">
    <citation type="journal article" date="2020" name="mSystems">
        <title>Genome- and Community-Level Interaction Insights into Carbon Utilization and Element Cycling Functions of Hydrothermarchaeota in Hydrothermal Sediment.</title>
        <authorList>
            <person name="Zhou Z."/>
            <person name="Liu Y."/>
            <person name="Xu W."/>
            <person name="Pan J."/>
            <person name="Luo Z.H."/>
            <person name="Li M."/>
        </authorList>
    </citation>
    <scope>NUCLEOTIDE SEQUENCE [LARGE SCALE GENOMIC DNA]</scope>
    <source>
        <strain evidence="11">SpSt-381</strain>
    </source>
</reference>
<dbReference type="GO" id="GO:0045454">
    <property type="term" value="P:cell redox homeostasis"/>
    <property type="evidence" value="ECO:0007669"/>
    <property type="project" value="TreeGrafter"/>
</dbReference>
<comment type="similarity">
    <text evidence="1 7">Belongs to the thioredoxin family.</text>
</comment>
<dbReference type="GO" id="GO:0015035">
    <property type="term" value="F:protein-disulfide reductase activity"/>
    <property type="evidence" value="ECO:0007669"/>
    <property type="project" value="UniProtKB-UniRule"/>
</dbReference>
<dbReference type="SUPFAM" id="SSF52833">
    <property type="entry name" value="Thioredoxin-like"/>
    <property type="match status" value="1"/>
</dbReference>
<dbReference type="CDD" id="cd02947">
    <property type="entry name" value="TRX_family"/>
    <property type="match status" value="1"/>
</dbReference>
<dbReference type="PROSITE" id="PS51352">
    <property type="entry name" value="THIOREDOXIN_2"/>
    <property type="match status" value="1"/>
</dbReference>
<dbReference type="PROSITE" id="PS00194">
    <property type="entry name" value="THIOREDOXIN_1"/>
    <property type="match status" value="1"/>
</dbReference>